<accession>A0ABP6CRX5</accession>
<keyword evidence="1" id="KW-0732">Signal</keyword>
<keyword evidence="3" id="KW-1185">Reference proteome</keyword>
<evidence type="ECO:0000313" key="2">
    <source>
        <dbReference type="EMBL" id="GAA2622485.1"/>
    </source>
</evidence>
<feature type="signal peptide" evidence="1">
    <location>
        <begin position="1"/>
        <end position="26"/>
    </location>
</feature>
<proteinExistence type="predicted"/>
<comment type="caution">
    <text evidence="2">The sequence shown here is derived from an EMBL/GenBank/DDBJ whole genome shotgun (WGS) entry which is preliminary data.</text>
</comment>
<dbReference type="RefSeq" id="WP_344546588.1">
    <property type="nucleotide sequence ID" value="NZ_BAAATD010000010.1"/>
</dbReference>
<reference evidence="3" key="1">
    <citation type="journal article" date="2019" name="Int. J. Syst. Evol. Microbiol.">
        <title>The Global Catalogue of Microorganisms (GCM) 10K type strain sequencing project: providing services to taxonomists for standard genome sequencing and annotation.</title>
        <authorList>
            <consortium name="The Broad Institute Genomics Platform"/>
            <consortium name="The Broad Institute Genome Sequencing Center for Infectious Disease"/>
            <person name="Wu L."/>
            <person name="Ma J."/>
        </authorList>
    </citation>
    <scope>NUCLEOTIDE SEQUENCE [LARGE SCALE GENOMIC DNA]</scope>
    <source>
        <strain evidence="3">JCM 6833</strain>
    </source>
</reference>
<sequence length="331" mass="36925">MRRSLSLAAGVCVLAGGLITVEPAAAETATTRLALSITPGGFDGRDVRAIVRLERRSGESWVPLGGRPVVLGFEGAIPASVAGQTSAYGDYAWEVRPKQASRWYARYAGDQDHAPAEASATVAYPYKTQIVDLRAPAKPVGRRNFAFFHGRVVRPEIAPSWNQVYSGILNLEFSRDGKHWTFVNESHVPGSEPFKLGGEVKGRGFWRVRLWGEPHDQHTVSASRYVDVLPERSRIQRFNAGPEPVRKGRTIMVSGRLVVHDWLPLKRQPVRFFFRPKGARTWSYAGSARTDSTGWFHKGFKARRDGSWRALFVGDRDHARVISVSDYVDVR</sequence>
<evidence type="ECO:0000256" key="1">
    <source>
        <dbReference type="SAM" id="SignalP"/>
    </source>
</evidence>
<evidence type="ECO:0000313" key="3">
    <source>
        <dbReference type="Proteomes" id="UP001501509"/>
    </source>
</evidence>
<dbReference type="Proteomes" id="UP001501509">
    <property type="component" value="Unassembled WGS sequence"/>
</dbReference>
<dbReference type="EMBL" id="BAAATD010000010">
    <property type="protein sequence ID" value="GAA2622485.1"/>
    <property type="molecule type" value="Genomic_DNA"/>
</dbReference>
<organism evidence="2 3">
    <name type="scientific">Actinomadura fulvescens</name>
    <dbReference type="NCBI Taxonomy" id="46160"/>
    <lineage>
        <taxon>Bacteria</taxon>
        <taxon>Bacillati</taxon>
        <taxon>Actinomycetota</taxon>
        <taxon>Actinomycetes</taxon>
        <taxon>Streptosporangiales</taxon>
        <taxon>Thermomonosporaceae</taxon>
        <taxon>Actinomadura</taxon>
    </lineage>
</organism>
<protein>
    <submittedName>
        <fullName evidence="2">Uncharacterized protein</fullName>
    </submittedName>
</protein>
<feature type="chain" id="PRO_5045745869" evidence="1">
    <location>
        <begin position="27"/>
        <end position="331"/>
    </location>
</feature>
<gene>
    <name evidence="2" type="ORF">GCM10010411_68170</name>
</gene>
<name>A0ABP6CRX5_9ACTN</name>